<sequence length="179" mass="19949">MKGNKTVIFLPLAVMAMLFVFGYVSMSGTGGFTNTDLEENLELTVRQEAPLQLNWQWGSFPEDGIAGQDYVEIISESEPDSVNLTLTHGDETLYESSSWFQTEHGFAVAFPTYTDGEQIIGALGQVEFGGMEPEMMDEVRYHHTWADAEIDEDTPDLEAELADLLPANSWTKRLSGEEL</sequence>
<reference evidence="3" key="1">
    <citation type="journal article" date="2019" name="Int. J. Syst. Evol. Microbiol.">
        <title>The Global Catalogue of Microorganisms (GCM) 10K type strain sequencing project: providing services to taxonomists for standard genome sequencing and annotation.</title>
        <authorList>
            <consortium name="The Broad Institute Genomics Platform"/>
            <consortium name="The Broad Institute Genome Sequencing Center for Infectious Disease"/>
            <person name="Wu L."/>
            <person name="Ma J."/>
        </authorList>
    </citation>
    <scope>NUCLEOTIDE SEQUENCE [LARGE SCALE GENOMIC DNA]</scope>
    <source>
        <strain evidence="3">JCM 12165</strain>
    </source>
</reference>
<dbReference type="EMBL" id="JBHSGK010000021">
    <property type="protein sequence ID" value="MFC4738109.1"/>
    <property type="molecule type" value="Genomic_DNA"/>
</dbReference>
<keyword evidence="1" id="KW-0812">Transmembrane</keyword>
<proteinExistence type="predicted"/>
<evidence type="ECO:0000313" key="3">
    <source>
        <dbReference type="Proteomes" id="UP001595896"/>
    </source>
</evidence>
<accession>A0ABV9P1W7</accession>
<dbReference type="Proteomes" id="UP001595896">
    <property type="component" value="Unassembled WGS sequence"/>
</dbReference>
<gene>
    <name evidence="2" type="ORF">ACFO4L_16160</name>
</gene>
<protein>
    <submittedName>
        <fullName evidence="2">Uncharacterized protein</fullName>
    </submittedName>
</protein>
<evidence type="ECO:0000313" key="2">
    <source>
        <dbReference type="EMBL" id="MFC4738109.1"/>
    </source>
</evidence>
<organism evidence="2 3">
    <name type="scientific">Bacillus daqingensis</name>
    <dbReference type="NCBI Taxonomy" id="872396"/>
    <lineage>
        <taxon>Bacteria</taxon>
        <taxon>Bacillati</taxon>
        <taxon>Bacillota</taxon>
        <taxon>Bacilli</taxon>
        <taxon>Bacillales</taxon>
        <taxon>Bacillaceae</taxon>
        <taxon>Bacillus</taxon>
    </lineage>
</organism>
<evidence type="ECO:0000256" key="1">
    <source>
        <dbReference type="SAM" id="Phobius"/>
    </source>
</evidence>
<feature type="transmembrane region" description="Helical" evidence="1">
    <location>
        <begin position="7"/>
        <end position="26"/>
    </location>
</feature>
<keyword evidence="1" id="KW-0472">Membrane</keyword>
<keyword evidence="1" id="KW-1133">Transmembrane helix</keyword>
<name>A0ABV9P1W7_9BACI</name>
<comment type="caution">
    <text evidence="2">The sequence shown here is derived from an EMBL/GenBank/DDBJ whole genome shotgun (WGS) entry which is preliminary data.</text>
</comment>
<keyword evidence="3" id="KW-1185">Reference proteome</keyword>
<dbReference type="RefSeq" id="WP_377910696.1">
    <property type="nucleotide sequence ID" value="NZ_JBHSGK010000021.1"/>
</dbReference>